<dbReference type="Proteomes" id="UP000248729">
    <property type="component" value="Unassembled WGS sequence"/>
</dbReference>
<gene>
    <name evidence="1" type="ORF">DET48_11448</name>
</gene>
<dbReference type="RefSeq" id="WP_112404097.1">
    <property type="nucleotide sequence ID" value="NZ_QLTR01000014.1"/>
</dbReference>
<comment type="caution">
    <text evidence="1">The sequence shown here is derived from an EMBL/GenBank/DDBJ whole genome shotgun (WGS) entry which is preliminary data.</text>
</comment>
<protein>
    <submittedName>
        <fullName evidence="1">Uncharacterized protein</fullName>
    </submittedName>
</protein>
<evidence type="ECO:0000313" key="1">
    <source>
        <dbReference type="EMBL" id="RAS62653.1"/>
    </source>
</evidence>
<dbReference type="AlphaFoldDB" id="A0A329EEV3"/>
<dbReference type="EMBL" id="QLTR01000014">
    <property type="protein sequence ID" value="RAS62653.1"/>
    <property type="molecule type" value="Genomic_DNA"/>
</dbReference>
<sequence>MKLEDLSDDAKESLAAMIEYCTSHGIGMGMDEGFDANDNKRQFRIELETLAKELNIAPYANTSLLS</sequence>
<reference evidence="1 2" key="1">
    <citation type="submission" date="2018-06" db="EMBL/GenBank/DDBJ databases">
        <title>Freshwater and sediment microbial communities from various areas in North America, analyzing microbe dynamics in response to fracking.</title>
        <authorList>
            <person name="Lamendella R."/>
        </authorList>
    </citation>
    <scope>NUCLEOTIDE SEQUENCE [LARGE SCALE GENOMIC DNA]</scope>
    <source>
        <strain evidence="1 2">99A</strain>
    </source>
</reference>
<name>A0A329EEV3_VIBDI</name>
<accession>A0A329EEV3</accession>
<evidence type="ECO:0000313" key="2">
    <source>
        <dbReference type="Proteomes" id="UP000248729"/>
    </source>
</evidence>
<organism evidence="1 2">
    <name type="scientific">Vibrio diazotrophicus</name>
    <dbReference type="NCBI Taxonomy" id="685"/>
    <lineage>
        <taxon>Bacteria</taxon>
        <taxon>Pseudomonadati</taxon>
        <taxon>Pseudomonadota</taxon>
        <taxon>Gammaproteobacteria</taxon>
        <taxon>Vibrionales</taxon>
        <taxon>Vibrionaceae</taxon>
        <taxon>Vibrio</taxon>
    </lineage>
</organism>
<proteinExistence type="predicted"/>